<feature type="transmembrane region" description="Helical" evidence="5">
    <location>
        <begin position="168"/>
        <end position="189"/>
    </location>
</feature>
<gene>
    <name evidence="7" type="primary">RvY_14932</name>
    <name evidence="7" type="synonym">RvY_14932.2</name>
    <name evidence="7" type="ORF">RvY_14932-2</name>
</gene>
<evidence type="ECO:0000259" key="6">
    <source>
        <dbReference type="Pfam" id="PF01284"/>
    </source>
</evidence>
<feature type="transmembrane region" description="Helical" evidence="5">
    <location>
        <begin position="81"/>
        <end position="105"/>
    </location>
</feature>
<name>A0A1D1W068_RAMVA</name>
<feature type="domain" description="MARVEL" evidence="6">
    <location>
        <begin position="39"/>
        <end position="187"/>
    </location>
</feature>
<dbReference type="OrthoDB" id="10028697at2759"/>
<comment type="caution">
    <text evidence="7">The sequence shown here is derived from an EMBL/GenBank/DDBJ whole genome shotgun (WGS) entry which is preliminary data.</text>
</comment>
<protein>
    <recommendedName>
        <fullName evidence="6">MARVEL domain-containing protein</fullName>
    </recommendedName>
</protein>
<evidence type="ECO:0000313" key="7">
    <source>
        <dbReference type="EMBL" id="GAV04684.1"/>
    </source>
</evidence>
<dbReference type="GO" id="GO:0016020">
    <property type="term" value="C:membrane"/>
    <property type="evidence" value="ECO:0007669"/>
    <property type="project" value="UniProtKB-SubCell"/>
</dbReference>
<evidence type="ECO:0000256" key="1">
    <source>
        <dbReference type="ARBA" id="ARBA00004141"/>
    </source>
</evidence>
<sequence>MVTTTTKTLNYSIIRGNHTNSVNATITSTPGFNINYFGKIPGILKVLELVTIVVALGLAASRRREAPGLELPAADSWRIEYFLTGEVFFLCVMSAGLMWLVAILLTYMMHVVSSVITPKTTIHEVVFNFLFMLMFWTAGIVELAQTVPNSYPYNGRPGMEQGDWGCRVAAGALSLFIGTFFLISFALAVKELQGPKRSAPLSASPISARDHPVGIQRDVIETRKYTESHRLP</sequence>
<dbReference type="Pfam" id="PF01284">
    <property type="entry name" value="MARVEL"/>
    <property type="match status" value="1"/>
</dbReference>
<evidence type="ECO:0000256" key="4">
    <source>
        <dbReference type="ARBA" id="ARBA00023136"/>
    </source>
</evidence>
<evidence type="ECO:0000256" key="3">
    <source>
        <dbReference type="ARBA" id="ARBA00022989"/>
    </source>
</evidence>
<keyword evidence="8" id="KW-1185">Reference proteome</keyword>
<evidence type="ECO:0000313" key="8">
    <source>
        <dbReference type="Proteomes" id="UP000186922"/>
    </source>
</evidence>
<keyword evidence="3 5" id="KW-1133">Transmembrane helix</keyword>
<feature type="transmembrane region" description="Helical" evidence="5">
    <location>
        <begin position="125"/>
        <end position="148"/>
    </location>
</feature>
<evidence type="ECO:0000256" key="2">
    <source>
        <dbReference type="ARBA" id="ARBA00022692"/>
    </source>
</evidence>
<proteinExistence type="predicted"/>
<keyword evidence="2 5" id="KW-0812">Transmembrane</keyword>
<feature type="transmembrane region" description="Helical" evidence="5">
    <location>
        <begin position="42"/>
        <end position="61"/>
    </location>
</feature>
<accession>A0A1D1W068</accession>
<reference evidence="7 8" key="1">
    <citation type="journal article" date="2016" name="Nat. Commun.">
        <title>Extremotolerant tardigrade genome and improved radiotolerance of human cultured cells by tardigrade-unique protein.</title>
        <authorList>
            <person name="Hashimoto T."/>
            <person name="Horikawa D.D."/>
            <person name="Saito Y."/>
            <person name="Kuwahara H."/>
            <person name="Kozuka-Hata H."/>
            <person name="Shin-I T."/>
            <person name="Minakuchi Y."/>
            <person name="Ohishi K."/>
            <person name="Motoyama A."/>
            <person name="Aizu T."/>
            <person name="Enomoto A."/>
            <person name="Kondo K."/>
            <person name="Tanaka S."/>
            <person name="Hara Y."/>
            <person name="Koshikawa S."/>
            <person name="Sagara H."/>
            <person name="Miura T."/>
            <person name="Yokobori S."/>
            <person name="Miyagawa K."/>
            <person name="Suzuki Y."/>
            <person name="Kubo T."/>
            <person name="Oyama M."/>
            <person name="Kohara Y."/>
            <person name="Fujiyama A."/>
            <person name="Arakawa K."/>
            <person name="Katayama T."/>
            <person name="Toyoda A."/>
            <person name="Kunieda T."/>
        </authorList>
    </citation>
    <scope>NUCLEOTIDE SEQUENCE [LARGE SCALE GENOMIC DNA]</scope>
    <source>
        <strain evidence="7 8">YOKOZUNA-1</strain>
    </source>
</reference>
<dbReference type="AlphaFoldDB" id="A0A1D1W068"/>
<comment type="subcellular location">
    <subcellularLocation>
        <location evidence="1">Membrane</location>
        <topology evidence="1">Multi-pass membrane protein</topology>
    </subcellularLocation>
</comment>
<dbReference type="Proteomes" id="UP000186922">
    <property type="component" value="Unassembled WGS sequence"/>
</dbReference>
<dbReference type="EMBL" id="BDGG01000011">
    <property type="protein sequence ID" value="GAV04684.1"/>
    <property type="molecule type" value="Genomic_DNA"/>
</dbReference>
<keyword evidence="4 5" id="KW-0472">Membrane</keyword>
<dbReference type="InterPro" id="IPR008253">
    <property type="entry name" value="Marvel"/>
</dbReference>
<organism evidence="7 8">
    <name type="scientific">Ramazzottius varieornatus</name>
    <name type="common">Water bear</name>
    <name type="synonym">Tardigrade</name>
    <dbReference type="NCBI Taxonomy" id="947166"/>
    <lineage>
        <taxon>Eukaryota</taxon>
        <taxon>Metazoa</taxon>
        <taxon>Ecdysozoa</taxon>
        <taxon>Tardigrada</taxon>
        <taxon>Eutardigrada</taxon>
        <taxon>Parachela</taxon>
        <taxon>Hypsibioidea</taxon>
        <taxon>Ramazzottiidae</taxon>
        <taxon>Ramazzottius</taxon>
    </lineage>
</organism>
<evidence type="ECO:0000256" key="5">
    <source>
        <dbReference type="SAM" id="Phobius"/>
    </source>
</evidence>